<dbReference type="SMART" id="SM00822">
    <property type="entry name" value="PKS_KR"/>
    <property type="match status" value="1"/>
</dbReference>
<keyword evidence="3" id="KW-0808">Transferase</keyword>
<dbReference type="InterPro" id="IPR018201">
    <property type="entry name" value="Ketoacyl_synth_AS"/>
</dbReference>
<keyword evidence="2" id="KW-0597">Phosphoprotein</keyword>
<dbReference type="InterPro" id="IPR049552">
    <property type="entry name" value="PKS_DH_N"/>
</dbReference>
<reference evidence="9 10" key="1">
    <citation type="submission" date="2024-06" db="EMBL/GenBank/DDBJ databases">
        <title>The Natural Products Discovery Center: Release of the First 8490 Sequenced Strains for Exploring Actinobacteria Biosynthetic Diversity.</title>
        <authorList>
            <person name="Kalkreuter E."/>
            <person name="Kautsar S.A."/>
            <person name="Yang D."/>
            <person name="Bader C.D."/>
            <person name="Teijaro C.N."/>
            <person name="Fluegel L."/>
            <person name="Davis C.M."/>
            <person name="Simpson J.R."/>
            <person name="Lauterbach L."/>
            <person name="Steele A.D."/>
            <person name="Gui C."/>
            <person name="Meng S."/>
            <person name="Li G."/>
            <person name="Viehrig K."/>
            <person name="Ye F."/>
            <person name="Su P."/>
            <person name="Kiefer A.F."/>
            <person name="Nichols A."/>
            <person name="Cepeda A.J."/>
            <person name="Yan W."/>
            <person name="Fan B."/>
            <person name="Jiang Y."/>
            <person name="Adhikari A."/>
            <person name="Zheng C.-J."/>
            <person name="Schuster L."/>
            <person name="Cowan T.M."/>
            <person name="Smanski M.J."/>
            <person name="Chevrette M.G."/>
            <person name="De Carvalho L.P.S."/>
            <person name="Shen B."/>
        </authorList>
    </citation>
    <scope>NUCLEOTIDE SEQUENCE [LARGE SCALE GENOMIC DNA]</scope>
    <source>
        <strain evidence="9 10">NPDC050671</strain>
    </source>
</reference>
<dbReference type="SUPFAM" id="SSF53901">
    <property type="entry name" value="Thiolase-like"/>
    <property type="match status" value="1"/>
</dbReference>
<dbReference type="InterPro" id="IPR014030">
    <property type="entry name" value="Ketoacyl_synth_N"/>
</dbReference>
<evidence type="ECO:0000256" key="1">
    <source>
        <dbReference type="ARBA" id="ARBA00022450"/>
    </source>
</evidence>
<feature type="domain" description="Carrier" evidence="6">
    <location>
        <begin position="1683"/>
        <end position="1758"/>
    </location>
</feature>
<feature type="domain" description="PKS/mFAS DH" evidence="8">
    <location>
        <begin position="931"/>
        <end position="1209"/>
    </location>
</feature>
<dbReference type="RefSeq" id="WP_357978342.1">
    <property type="nucleotide sequence ID" value="NZ_JBFAIH010000006.1"/>
</dbReference>
<dbReference type="SMART" id="SM00823">
    <property type="entry name" value="PKS_PP"/>
    <property type="match status" value="1"/>
</dbReference>
<dbReference type="Gene3D" id="1.10.1200.10">
    <property type="entry name" value="ACP-like"/>
    <property type="match status" value="1"/>
</dbReference>
<dbReference type="PROSITE" id="PS00606">
    <property type="entry name" value="KS3_1"/>
    <property type="match status" value="1"/>
</dbReference>
<keyword evidence="10" id="KW-1185">Reference proteome</keyword>
<dbReference type="PANTHER" id="PTHR43775:SF51">
    <property type="entry name" value="INACTIVE PHENOLPHTHIOCEROL SYNTHESIS POLYKETIDE SYNTHASE TYPE I PKS1-RELATED"/>
    <property type="match status" value="1"/>
</dbReference>
<dbReference type="InterPro" id="IPR049551">
    <property type="entry name" value="PKS_DH_C"/>
</dbReference>
<dbReference type="PROSITE" id="PS52019">
    <property type="entry name" value="PKS_MFAS_DH"/>
    <property type="match status" value="1"/>
</dbReference>
<sequence length="2054" mass="213271">MDKGTGDSSDRTLEYLKKVTVELMTTRDDLAKLREKLDEPIAIVGMGCRYPGGVESPDDLWDLVATGTDAVAGFPTDRGWDLAGLFDPDPDRFGKVYTREGGFLRGAGDFDAGFFGISPREAVAMDPQQRLLLEVSWEALEHAGIDPVSLRGSATGVITGVAYQDYGTIAKASGPAAEGYVSIGSAASVASGRVSYSLGLEGPAVTVDTACSSSLVAIHLACQALRRGEASLVLAGGVTVMATPTLYLDFARQRGLAADGRCKSFSAAADGVAWADGVGVVVLERLSDARRAGHTVLGIVRGSAVNQDGASNGLTAPNGLSQERVLAAALADAGLRPVDVDAVEAHGTGTALGDPIEAQALLAAYGRGRDDRPLRIGSLKSNIGHSQAASGVGGVIKMVQALRHQVLPKSLHADELSPHVDWTSGAVRVLTEAEQWPAGSGRVRRAGVSSFGISGTNAHVIIEEAPVEPAGDTTTPGAPTTPAETAAVPLLLSAKTDDALRAQADRLRHWLLDRPTADLWSVAATLLGHRTRWDRRGAVVGADREQLLAGLAELAAGRGAAGESGPKPGRTAFLFTGQGAQRAGMGRELYGAFPVFAAALDELCDRFDPLLGRSLRALMFDPAATELLNRTEFTQPALFAYEVALFRLVESFGFTPDLVAGHSIGELAAAHVAGVWSVRDACALVAARGRLMGALPSGGAMLAAGITAADAVELLADHPATLSLAAVNGPRSVVFSGTADAVDAVEKRLAETGIRNSRLRVSHAFHSVLMEPMLAEFRSVAESLTYHAPSIPIVSTGSATGADPAEPGYWVEQVRGCVRFAAAVDTLVESGARRFLEVGPDAVLTAMARECLADHPEIEAGSLVVAAARRTAGEVAQFTRMLTQAHNAGIEVSWQPLFAGRATHRAELPTYAFQRQRYWLEPGTGTGQPVGHLLGAAHALAGRDEWLFTGQISTRTHPWLADHAVFGTVLVPGTGFVELALYAGSRLAAETVRELVLEAPLLLDDQAAVDIQVVVEAAASDGGRRFTVHSRAAGESTGDTAWTTHAVGVLAPGPTGVVAPAFDARVWPPVGAEPLDPVRLYERLSDMGFGYGPAFQDVREAWTSGAEVYAELRLPEGLDGQPFRIHPALLDATFHPALDRLADTDAGKVPLPFSYAGVRLSRPAAGAVRVRVGLVDTDSVRVDAVDIAGNPVITIESVLARPVDTRMLHRSRTGTDPLYTLTWTPAPAPAGGSRGRLAAVGTVPVTGDAEAYPDLGALLAAPDAPGIVVWRTDEAGGSGDTAAAARSRVGAALAAVRTWLADERTRERTLVAVTSDAADIPGQFCDPAAAAVSGLLACAQAEYPGRIVQLDHAGTSPLTSRAVRDALALGEPRIAVRESGALVPRLVRAGAPDARPVTFGTGTVLITGGTGGLGALVARHLVAAHGVRQLLLVSRRGPAAVGAGELVDELTAAGARVRVAACDVADRAALAALLDSVGLDYPVTAVVHSAGVIDDATIDTLTPHQLDRVLRPKIDAALNLHELTRDHDLAAFVMFSSAAPLLGGQGQGNYAAANRFLDALAQQRREAGLPAHTLAWGLWTIGMAAGLGEAGAEHMVRQIRTRLGLVPLGAETGLALFDRALAGAHPLTLTALLDTEALTALSRSGVLPPVLRDLVRAPAAAPAAETGSLAQRLAAVPEGEHYELVLHEIRSLAALVLGHSSAAEVDPDALFAELGFDSLGGVEFRNRLAALTGLTLPSTLVFEYPTAAAVAEMLGARLAAAGPEPAAAPAATSGPRGSLTDLVVAAHRRGAVDEVLPLLIQSAELTVAFDRPAEPGDIGKPMLLARGGGPTVICVPSFLIGNGPHQFGKLARELGAEFGVHALWLPGTRPGEPLPASWDGLLDQLAEVTLDTVGAGSFVLAGYSIGGALAHGLAGRLAERGRPALGVAMIDTYSPDDEAGNRAVFASALGLALDSGHELIAVDDRSLVVMAGYARVYGSRPALPISAPTLVLRATTTMPGLGLPEPVPQWQHRGETVEIPADHLTVIDDAIPVVAERMRQWLGALGAAAGEPPS</sequence>
<dbReference type="CDD" id="cd08956">
    <property type="entry name" value="KR_3_FAS_SDR_x"/>
    <property type="match status" value="1"/>
</dbReference>
<dbReference type="InterPro" id="IPR013968">
    <property type="entry name" value="PKS_KR"/>
</dbReference>
<dbReference type="Gene3D" id="3.40.50.720">
    <property type="entry name" value="NAD(P)-binding Rossmann-like Domain"/>
    <property type="match status" value="1"/>
</dbReference>
<feature type="region of interest" description="C-terminal hotdog fold" evidence="5">
    <location>
        <begin position="1072"/>
        <end position="1209"/>
    </location>
</feature>
<dbReference type="InterPro" id="IPR016036">
    <property type="entry name" value="Malonyl_transacylase_ACP-bd"/>
</dbReference>
<dbReference type="SUPFAM" id="SSF47336">
    <property type="entry name" value="ACP-like"/>
    <property type="match status" value="1"/>
</dbReference>
<evidence type="ECO:0000259" key="8">
    <source>
        <dbReference type="PROSITE" id="PS52019"/>
    </source>
</evidence>
<evidence type="ECO:0000256" key="4">
    <source>
        <dbReference type="ARBA" id="ARBA00023315"/>
    </source>
</evidence>
<dbReference type="Gene3D" id="3.10.129.110">
    <property type="entry name" value="Polyketide synthase dehydratase"/>
    <property type="match status" value="1"/>
</dbReference>
<dbReference type="SUPFAM" id="SSF55048">
    <property type="entry name" value="Probable ACP-binding domain of malonyl-CoA ACP transacylase"/>
    <property type="match status" value="1"/>
</dbReference>
<dbReference type="EMBL" id="JBFAIH010000006">
    <property type="protein sequence ID" value="MEV0363772.1"/>
    <property type="molecule type" value="Genomic_DNA"/>
</dbReference>
<evidence type="ECO:0000313" key="9">
    <source>
        <dbReference type="EMBL" id="MEV0363772.1"/>
    </source>
</evidence>
<dbReference type="InterPro" id="IPR014031">
    <property type="entry name" value="Ketoacyl_synth_C"/>
</dbReference>
<feature type="domain" description="Ketosynthase family 3 (KS3)" evidence="7">
    <location>
        <begin position="38"/>
        <end position="464"/>
    </location>
</feature>
<proteinExistence type="predicted"/>
<accession>A0ABV3F7Z7</accession>
<dbReference type="InterPro" id="IPR001031">
    <property type="entry name" value="Thioesterase"/>
</dbReference>
<dbReference type="Gene3D" id="3.30.70.3290">
    <property type="match status" value="1"/>
</dbReference>
<dbReference type="InterPro" id="IPR057326">
    <property type="entry name" value="KR_dom"/>
</dbReference>
<evidence type="ECO:0000313" key="10">
    <source>
        <dbReference type="Proteomes" id="UP001551658"/>
    </source>
</evidence>
<dbReference type="PROSITE" id="PS52004">
    <property type="entry name" value="KS3_2"/>
    <property type="match status" value="1"/>
</dbReference>
<dbReference type="SUPFAM" id="SSF52151">
    <property type="entry name" value="FabD/lysophospholipase-like"/>
    <property type="match status" value="1"/>
</dbReference>
<dbReference type="InterPro" id="IPR029058">
    <property type="entry name" value="AB_hydrolase_fold"/>
</dbReference>
<feature type="active site" description="Proton donor; for dehydratase activity" evidence="5">
    <location>
        <position position="1131"/>
    </location>
</feature>
<dbReference type="Proteomes" id="UP001551658">
    <property type="component" value="Unassembled WGS sequence"/>
</dbReference>
<dbReference type="Pfam" id="PF00550">
    <property type="entry name" value="PP-binding"/>
    <property type="match status" value="1"/>
</dbReference>
<evidence type="ECO:0000256" key="5">
    <source>
        <dbReference type="PROSITE-ProRule" id="PRU01363"/>
    </source>
</evidence>
<dbReference type="InterPro" id="IPR009081">
    <property type="entry name" value="PP-bd_ACP"/>
</dbReference>
<dbReference type="Pfam" id="PF00109">
    <property type="entry name" value="ketoacyl-synt"/>
    <property type="match status" value="1"/>
</dbReference>
<dbReference type="InterPro" id="IPR020802">
    <property type="entry name" value="TesA-like"/>
</dbReference>
<dbReference type="Gene3D" id="3.40.47.10">
    <property type="match status" value="1"/>
</dbReference>
<dbReference type="InterPro" id="IPR020807">
    <property type="entry name" value="PKS_DH"/>
</dbReference>
<dbReference type="InterPro" id="IPR032821">
    <property type="entry name" value="PKS_assoc"/>
</dbReference>
<dbReference type="InterPro" id="IPR020841">
    <property type="entry name" value="PKS_Beta-ketoAc_synthase_dom"/>
</dbReference>
<dbReference type="SMART" id="SM01294">
    <property type="entry name" value="PKS_PP_betabranch"/>
    <property type="match status" value="1"/>
</dbReference>
<dbReference type="Pfam" id="PF00698">
    <property type="entry name" value="Acyl_transf_1"/>
    <property type="match status" value="1"/>
</dbReference>
<dbReference type="SUPFAM" id="SSF53474">
    <property type="entry name" value="alpha/beta-Hydrolases"/>
    <property type="match status" value="1"/>
</dbReference>
<keyword evidence="4" id="KW-0012">Acyltransferase</keyword>
<dbReference type="Gene3D" id="3.40.366.10">
    <property type="entry name" value="Malonyl-Coenzyme A Acyl Carrier Protein, domain 2"/>
    <property type="match status" value="1"/>
</dbReference>
<keyword evidence="1" id="KW-0596">Phosphopantetheine</keyword>
<dbReference type="SMART" id="SM00825">
    <property type="entry name" value="PKS_KS"/>
    <property type="match status" value="1"/>
</dbReference>
<evidence type="ECO:0000256" key="2">
    <source>
        <dbReference type="ARBA" id="ARBA00022553"/>
    </source>
</evidence>
<comment type="caution">
    <text evidence="9">The sequence shown here is derived from an EMBL/GenBank/DDBJ whole genome shotgun (WGS) entry which is preliminary data.</text>
</comment>
<dbReference type="InterPro" id="IPR050091">
    <property type="entry name" value="PKS_NRPS_Biosynth_Enz"/>
</dbReference>
<dbReference type="Gene3D" id="3.40.50.1820">
    <property type="entry name" value="alpha/beta hydrolase"/>
    <property type="match status" value="1"/>
</dbReference>
<evidence type="ECO:0000259" key="7">
    <source>
        <dbReference type="PROSITE" id="PS52004"/>
    </source>
</evidence>
<evidence type="ECO:0000256" key="3">
    <source>
        <dbReference type="ARBA" id="ARBA00022679"/>
    </source>
</evidence>
<dbReference type="SMART" id="SM00824">
    <property type="entry name" value="PKS_TE"/>
    <property type="match status" value="1"/>
</dbReference>
<dbReference type="PROSITE" id="PS50075">
    <property type="entry name" value="CARRIER"/>
    <property type="match status" value="1"/>
</dbReference>
<dbReference type="InterPro" id="IPR049900">
    <property type="entry name" value="PKS_mFAS_DH"/>
</dbReference>
<dbReference type="InterPro" id="IPR016035">
    <property type="entry name" value="Acyl_Trfase/lysoPLipase"/>
</dbReference>
<feature type="active site" description="Proton acceptor; for dehydratase activity" evidence="5">
    <location>
        <position position="963"/>
    </location>
</feature>
<dbReference type="Pfam" id="PF08659">
    <property type="entry name" value="KR"/>
    <property type="match status" value="1"/>
</dbReference>
<evidence type="ECO:0000259" key="6">
    <source>
        <dbReference type="PROSITE" id="PS50075"/>
    </source>
</evidence>
<dbReference type="PANTHER" id="PTHR43775">
    <property type="entry name" value="FATTY ACID SYNTHASE"/>
    <property type="match status" value="1"/>
</dbReference>
<dbReference type="InterPro" id="IPR036736">
    <property type="entry name" value="ACP-like_sf"/>
</dbReference>
<protein>
    <submittedName>
        <fullName evidence="9">SDR family NAD(P)-dependent oxidoreductase</fullName>
    </submittedName>
</protein>
<dbReference type="InterPro" id="IPR014043">
    <property type="entry name" value="Acyl_transferase_dom"/>
</dbReference>
<organism evidence="9 10">
    <name type="scientific">Nocardia fusca</name>
    <dbReference type="NCBI Taxonomy" id="941183"/>
    <lineage>
        <taxon>Bacteria</taxon>
        <taxon>Bacillati</taxon>
        <taxon>Actinomycetota</taxon>
        <taxon>Actinomycetes</taxon>
        <taxon>Mycobacteriales</taxon>
        <taxon>Nocardiaceae</taxon>
        <taxon>Nocardia</taxon>
    </lineage>
</organism>
<dbReference type="Pfam" id="PF02801">
    <property type="entry name" value="Ketoacyl-synt_C"/>
    <property type="match status" value="1"/>
</dbReference>
<dbReference type="SUPFAM" id="SSF51735">
    <property type="entry name" value="NAD(P)-binding Rossmann-fold domains"/>
    <property type="match status" value="2"/>
</dbReference>
<name>A0ABV3F7Z7_9NOCA</name>
<dbReference type="InterPro" id="IPR020806">
    <property type="entry name" value="PKS_PP-bd"/>
</dbReference>
<dbReference type="InterPro" id="IPR016039">
    <property type="entry name" value="Thiolase-like"/>
</dbReference>
<dbReference type="Pfam" id="PF14765">
    <property type="entry name" value="PS-DH"/>
    <property type="match status" value="1"/>
</dbReference>
<dbReference type="Pfam" id="PF21089">
    <property type="entry name" value="PKS_DH_N"/>
    <property type="match status" value="1"/>
</dbReference>
<feature type="region of interest" description="N-terminal hotdog fold" evidence="5">
    <location>
        <begin position="931"/>
        <end position="1057"/>
    </location>
</feature>
<dbReference type="Pfam" id="PF16197">
    <property type="entry name" value="KAsynt_C_assoc"/>
    <property type="match status" value="1"/>
</dbReference>
<dbReference type="InterPro" id="IPR036291">
    <property type="entry name" value="NAD(P)-bd_dom_sf"/>
</dbReference>
<dbReference type="SMART" id="SM00826">
    <property type="entry name" value="PKS_DH"/>
    <property type="match status" value="1"/>
</dbReference>
<dbReference type="InterPro" id="IPR042104">
    <property type="entry name" value="PKS_dehydratase_sf"/>
</dbReference>
<dbReference type="InterPro" id="IPR001227">
    <property type="entry name" value="Ac_transferase_dom_sf"/>
</dbReference>
<gene>
    <name evidence="9" type="ORF">AB0H72_13805</name>
</gene>
<dbReference type="Pfam" id="PF00975">
    <property type="entry name" value="Thioesterase"/>
    <property type="match status" value="1"/>
</dbReference>
<dbReference type="SMART" id="SM00827">
    <property type="entry name" value="PKS_AT"/>
    <property type="match status" value="1"/>
</dbReference>
<dbReference type="CDD" id="cd00833">
    <property type="entry name" value="PKS"/>
    <property type="match status" value="1"/>
</dbReference>